<proteinExistence type="predicted"/>
<dbReference type="AlphaFoldDB" id="A0A8I1DC60"/>
<dbReference type="InterPro" id="IPR036380">
    <property type="entry name" value="Isochorismatase-like_sf"/>
</dbReference>
<dbReference type="PANTHER" id="PTHR43559:SF3">
    <property type="entry name" value="HYDROLASE YCAC-RELATED"/>
    <property type="match status" value="1"/>
</dbReference>
<dbReference type="EMBL" id="JAECVW010000003">
    <property type="protein sequence ID" value="MBH8595138.1"/>
    <property type="molecule type" value="Genomic_DNA"/>
</dbReference>
<keyword evidence="2" id="KW-1185">Reference proteome</keyword>
<protein>
    <recommendedName>
        <fullName evidence="3">Isochorismatase-like domain-containing protein</fullName>
    </recommendedName>
</protein>
<evidence type="ECO:0000313" key="1">
    <source>
        <dbReference type="EMBL" id="MBH8595138.1"/>
    </source>
</evidence>
<comment type="caution">
    <text evidence="1">The sequence shown here is derived from an EMBL/GenBank/DDBJ whole genome shotgun (WGS) entry which is preliminary data.</text>
</comment>
<dbReference type="SUPFAM" id="SSF52499">
    <property type="entry name" value="Isochorismatase-like hydrolases"/>
    <property type="match status" value="1"/>
</dbReference>
<accession>A0A8I1DC60</accession>
<gene>
    <name evidence="1" type="ORF">I8U20_07320</name>
</gene>
<evidence type="ECO:0000313" key="2">
    <source>
        <dbReference type="Proteomes" id="UP000633619"/>
    </source>
</evidence>
<name>A0A8I1DC60_THEIN</name>
<dbReference type="Proteomes" id="UP000633619">
    <property type="component" value="Unassembled WGS sequence"/>
</dbReference>
<organism evidence="1 2">
    <name type="scientific">Thermoactinomyces intermedius</name>
    <dbReference type="NCBI Taxonomy" id="2024"/>
    <lineage>
        <taxon>Bacteria</taxon>
        <taxon>Bacillati</taxon>
        <taxon>Bacillota</taxon>
        <taxon>Bacilli</taxon>
        <taxon>Bacillales</taxon>
        <taxon>Thermoactinomycetaceae</taxon>
        <taxon>Thermoactinomyces</taxon>
    </lineage>
</organism>
<reference evidence="1 2" key="1">
    <citation type="submission" date="2020-12" db="EMBL/GenBank/DDBJ databases">
        <title>WGS of Thermoactinomyces spp.</title>
        <authorList>
            <person name="Cheng K."/>
        </authorList>
    </citation>
    <scope>NUCLEOTIDE SEQUENCE [LARGE SCALE GENOMIC DNA]</scope>
    <source>
        <strain evidence="2">CICC 10671\DSM 43846</strain>
    </source>
</reference>
<dbReference type="RefSeq" id="WP_181731450.1">
    <property type="nucleotide sequence ID" value="NZ_JACEIR010000002.1"/>
</dbReference>
<dbReference type="Gene3D" id="3.40.50.850">
    <property type="entry name" value="Isochorismatase-like"/>
    <property type="match status" value="1"/>
</dbReference>
<dbReference type="PANTHER" id="PTHR43559">
    <property type="entry name" value="HYDROLASE YCAC-RELATED"/>
    <property type="match status" value="1"/>
</dbReference>
<evidence type="ECO:0008006" key="3">
    <source>
        <dbReference type="Google" id="ProtNLM"/>
    </source>
</evidence>
<dbReference type="InterPro" id="IPR053152">
    <property type="entry name" value="Hydrolase_YcaC-like"/>
</dbReference>
<sequence length="239" mass="27145">MYPKHSTTSTTRDGNRFTEVHHEVHHEVHYENQPFFRTGRPKPVNRNGFNRQTEMPDPKNSLVILNDYLEPLVPENTQIRDNLKTLIQVINLFHLPVIMTYGSLGLSDASLIPEWRKLHSKPVIISRTTVNPWDDSCFTGTIRQAGKRNLFWAGAIAEISLTLPAATAVQHGYTSYALMDVSCSHTAGGIWMVSQQLQSAGVLLTNVLEAAARMQKDWRMPAGRQLEIILQEYLNRQIE</sequence>